<feature type="transmembrane region" description="Helical" evidence="9">
    <location>
        <begin position="141"/>
        <end position="163"/>
    </location>
</feature>
<evidence type="ECO:0000256" key="7">
    <source>
        <dbReference type="PIRSR" id="PIRSR603915-2"/>
    </source>
</evidence>
<evidence type="ECO:0000256" key="4">
    <source>
        <dbReference type="ARBA" id="ARBA00022989"/>
    </source>
</evidence>
<keyword evidence="4 9" id="KW-1133">Transmembrane helix</keyword>
<proteinExistence type="inferred from homology"/>
<sequence>MDLNQISKDSQGCDWNEPFEIAIEDVNWGYDGNLVQQAAGGSRRRLNLGGVSRIVLEPEQPDRPQPRKMKKEKGPGDDPSSAANVAGKGKENKKYDEESEPGRKKSIWKLASSAKEAFWNTADVYRDVNPESYVIFSMRDFVLYLVFLVLTATIAFGSLAYAYNYYANVLSELLTNSKFPTEIGAFKTFRDIHSIQDIWLYLNFVVLGVLYPDLTIGGNRTASLEDPVTKFEGIRVLQENILMGAPQLRQVRVKTGTCAPAPMFKDAYVSCYDYYEDDIQDKEVFGTVKSEPFKYNPPSGINFQHSGRVSTYGQGGFALNFSRDLGFTNATLQDMKDNVWIQAGARAVFLDFTLYTANANLFCVVKLVFEIIPTGGVVTSAHIHALKLLRYVAKWDYFIFGCEIIFTLFAIYYLMEEVNQIIILKEYYLTNWWNILDLIIVSFSWAVVGLGIARFIIVVSTMESKVETIHTDDYASFELLTRIQNAFNITASLLTFLVWIKLVKFSSLNRSVSLIISTFGRVKLELVSLVIMMTAVVMGFALLGNALFGSKVIQFRSVNDSFFTLIGLFIGGLYFYEECQYADRLSSQIYFVLYIFFVLVIFLSAFVALIVYGFHKAVNEIDDVRDRVYLGDVCNQLFLKLLTTLKGKSLQQNFERDSWQNFMREITMLFSTSFDVMVTEVSIWLCC</sequence>
<dbReference type="GO" id="GO:0005509">
    <property type="term" value="F:calcium ion binding"/>
    <property type="evidence" value="ECO:0007669"/>
    <property type="project" value="InterPro"/>
</dbReference>
<organism evidence="12">
    <name type="scientific">Lygus hesperus</name>
    <name type="common">Western plant bug</name>
    <dbReference type="NCBI Taxonomy" id="30085"/>
    <lineage>
        <taxon>Eukaryota</taxon>
        <taxon>Metazoa</taxon>
        <taxon>Ecdysozoa</taxon>
        <taxon>Arthropoda</taxon>
        <taxon>Hexapoda</taxon>
        <taxon>Insecta</taxon>
        <taxon>Pterygota</taxon>
        <taxon>Neoptera</taxon>
        <taxon>Paraneoptera</taxon>
        <taxon>Hemiptera</taxon>
        <taxon>Heteroptera</taxon>
        <taxon>Panheteroptera</taxon>
        <taxon>Cimicomorpha</taxon>
        <taxon>Miridae</taxon>
        <taxon>Mirini</taxon>
        <taxon>Lygus</taxon>
    </lineage>
</organism>
<dbReference type="InterPro" id="IPR013122">
    <property type="entry name" value="PKD1_2_channel"/>
</dbReference>
<dbReference type="AlphaFoldDB" id="A0A0A9Z1U4"/>
<evidence type="ECO:0000256" key="5">
    <source>
        <dbReference type="ARBA" id="ARBA00023136"/>
    </source>
</evidence>
<feature type="domain" description="Polycystin cation channel PKD1/PKD2" evidence="10">
    <location>
        <begin position="390"/>
        <end position="615"/>
    </location>
</feature>
<feature type="transmembrane region" description="Helical" evidence="9">
    <location>
        <begin position="588"/>
        <end position="612"/>
    </location>
</feature>
<dbReference type="InterPro" id="IPR046791">
    <property type="entry name" value="Polycystin_dom"/>
</dbReference>
<dbReference type="InterPro" id="IPR051223">
    <property type="entry name" value="Polycystin"/>
</dbReference>
<feature type="transmembrane region" description="Helical" evidence="9">
    <location>
        <begin position="560"/>
        <end position="576"/>
    </location>
</feature>
<accession>A0A0A9Z1U4</accession>
<gene>
    <name evidence="12" type="primary">PKD2_0</name>
    <name evidence="12" type="ORF">CM83_40840</name>
</gene>
<dbReference type="InterPro" id="IPR003915">
    <property type="entry name" value="PKD_2"/>
</dbReference>
<name>A0A0A9Z1U4_LYGHE</name>
<feature type="transmembrane region" description="Helical" evidence="9">
    <location>
        <begin position="198"/>
        <end position="216"/>
    </location>
</feature>
<dbReference type="PANTHER" id="PTHR10877">
    <property type="entry name" value="POLYCYSTIN FAMILY MEMBER"/>
    <property type="match status" value="1"/>
</dbReference>
<keyword evidence="6" id="KW-0325">Glycoprotein</keyword>
<comment type="similarity">
    <text evidence="2">Belongs to the polycystin family.</text>
</comment>
<dbReference type="Pfam" id="PF20519">
    <property type="entry name" value="Polycystin_dom"/>
    <property type="match status" value="1"/>
</dbReference>
<comment type="subcellular location">
    <subcellularLocation>
        <location evidence="1">Membrane</location>
        <topology evidence="1">Multi-pass membrane protein</topology>
    </subcellularLocation>
</comment>
<dbReference type="GO" id="GO:0016020">
    <property type="term" value="C:membrane"/>
    <property type="evidence" value="ECO:0007669"/>
    <property type="project" value="UniProtKB-SubCell"/>
</dbReference>
<dbReference type="Pfam" id="PF08016">
    <property type="entry name" value="PKD_channel"/>
    <property type="match status" value="1"/>
</dbReference>
<dbReference type="GO" id="GO:0005262">
    <property type="term" value="F:calcium channel activity"/>
    <property type="evidence" value="ECO:0007669"/>
    <property type="project" value="TreeGrafter"/>
</dbReference>
<feature type="domain" description="Polycystin" evidence="11">
    <location>
        <begin position="189"/>
        <end position="389"/>
    </location>
</feature>
<reference evidence="12" key="2">
    <citation type="submission" date="2014-07" db="EMBL/GenBank/DDBJ databases">
        <authorList>
            <person name="Hull J."/>
        </authorList>
    </citation>
    <scope>NUCLEOTIDE SEQUENCE</scope>
</reference>
<evidence type="ECO:0000256" key="6">
    <source>
        <dbReference type="ARBA" id="ARBA00023180"/>
    </source>
</evidence>
<keyword evidence="3 9" id="KW-0812">Transmembrane</keyword>
<protein>
    <submittedName>
        <fullName evidence="12">Polycystin-2</fullName>
    </submittedName>
</protein>
<dbReference type="EMBL" id="GBRD01005894">
    <property type="protein sequence ID" value="JAG59927.1"/>
    <property type="molecule type" value="Transcribed_RNA"/>
</dbReference>
<evidence type="ECO:0000259" key="10">
    <source>
        <dbReference type="Pfam" id="PF08016"/>
    </source>
</evidence>
<dbReference type="PRINTS" id="PR01433">
    <property type="entry name" value="POLYCYSTIN2"/>
</dbReference>
<evidence type="ECO:0000256" key="1">
    <source>
        <dbReference type="ARBA" id="ARBA00004141"/>
    </source>
</evidence>
<feature type="transmembrane region" description="Helical" evidence="9">
    <location>
        <begin position="435"/>
        <end position="457"/>
    </location>
</feature>
<dbReference type="GO" id="GO:0050982">
    <property type="term" value="P:detection of mechanical stimulus"/>
    <property type="evidence" value="ECO:0007669"/>
    <property type="project" value="TreeGrafter"/>
</dbReference>
<feature type="transmembrane region" description="Helical" evidence="9">
    <location>
        <begin position="526"/>
        <end position="548"/>
    </location>
</feature>
<dbReference type="Gene3D" id="1.10.287.70">
    <property type="match status" value="1"/>
</dbReference>
<feature type="transmembrane region" description="Helical" evidence="9">
    <location>
        <begin position="397"/>
        <end position="415"/>
    </location>
</feature>
<reference evidence="12" key="1">
    <citation type="journal article" date="2014" name="PLoS ONE">
        <title>Transcriptome-Based Identification of ABC Transporters in the Western Tarnished Plant Bug Lygus hesperus.</title>
        <authorList>
            <person name="Hull J.J."/>
            <person name="Chaney K."/>
            <person name="Geib S.M."/>
            <person name="Fabrick J.A."/>
            <person name="Brent C.S."/>
            <person name="Walsh D."/>
            <person name="Lavine L.C."/>
        </authorList>
    </citation>
    <scope>NUCLEOTIDE SEQUENCE</scope>
</reference>
<evidence type="ECO:0000259" key="11">
    <source>
        <dbReference type="Pfam" id="PF20519"/>
    </source>
</evidence>
<evidence type="ECO:0000256" key="8">
    <source>
        <dbReference type="SAM" id="MobiDB-lite"/>
    </source>
</evidence>
<evidence type="ECO:0000313" key="13">
    <source>
        <dbReference type="EMBL" id="JAG59927.1"/>
    </source>
</evidence>
<feature type="transmembrane region" description="Helical" evidence="9">
    <location>
        <begin position="486"/>
        <end position="506"/>
    </location>
</feature>
<evidence type="ECO:0000256" key="2">
    <source>
        <dbReference type="ARBA" id="ARBA00007200"/>
    </source>
</evidence>
<evidence type="ECO:0000256" key="9">
    <source>
        <dbReference type="SAM" id="Phobius"/>
    </source>
</evidence>
<dbReference type="PANTHER" id="PTHR10877:SF183">
    <property type="entry name" value="AT14535P-RELATED"/>
    <property type="match status" value="1"/>
</dbReference>
<evidence type="ECO:0000313" key="12">
    <source>
        <dbReference type="EMBL" id="JAG37846.1"/>
    </source>
</evidence>
<evidence type="ECO:0000256" key="3">
    <source>
        <dbReference type="ARBA" id="ARBA00022692"/>
    </source>
</evidence>
<keyword evidence="5 9" id="KW-0472">Membrane</keyword>
<dbReference type="EMBL" id="GBHO01005758">
    <property type="protein sequence ID" value="JAG37846.1"/>
    <property type="molecule type" value="Transcribed_RNA"/>
</dbReference>
<feature type="region of interest" description="Disordered" evidence="8">
    <location>
        <begin position="56"/>
        <end position="99"/>
    </location>
</feature>
<feature type="disulfide bond" evidence="7">
    <location>
        <begin position="258"/>
        <end position="271"/>
    </location>
</feature>
<reference evidence="13" key="3">
    <citation type="submission" date="2014-09" db="EMBL/GenBank/DDBJ databases">
        <authorList>
            <person name="Magalhaes I.L.F."/>
            <person name="Oliveira U."/>
            <person name="Santos F.R."/>
            <person name="Vidigal T.H.D.A."/>
            <person name="Brescovit A.D."/>
            <person name="Santos A.J."/>
        </authorList>
    </citation>
    <scope>NUCLEOTIDE SEQUENCE</scope>
</reference>
<feature type="compositionally biased region" description="Basic and acidic residues" evidence="8">
    <location>
        <begin position="88"/>
        <end position="99"/>
    </location>
</feature>